<evidence type="ECO:0000313" key="1">
    <source>
        <dbReference type="EMBL" id="GBB92925.1"/>
    </source>
</evidence>
<dbReference type="EMBL" id="BEXD01001207">
    <property type="protein sequence ID" value="GBB92925.1"/>
    <property type="molecule type" value="Genomic_DNA"/>
</dbReference>
<comment type="caution">
    <text evidence="1">The sequence shown here is derived from an EMBL/GenBank/DDBJ whole genome shotgun (WGS) entry which is preliminary data.</text>
</comment>
<organism evidence="1 2">
    <name type="scientific">Rhizophagus clarus</name>
    <dbReference type="NCBI Taxonomy" id="94130"/>
    <lineage>
        <taxon>Eukaryota</taxon>
        <taxon>Fungi</taxon>
        <taxon>Fungi incertae sedis</taxon>
        <taxon>Mucoromycota</taxon>
        <taxon>Glomeromycotina</taxon>
        <taxon>Glomeromycetes</taxon>
        <taxon>Glomerales</taxon>
        <taxon>Glomeraceae</taxon>
        <taxon>Rhizophagus</taxon>
    </lineage>
</organism>
<dbReference type="AlphaFoldDB" id="A0A2Z6QTY1"/>
<reference evidence="1 2" key="1">
    <citation type="submission" date="2017-11" db="EMBL/GenBank/DDBJ databases">
        <title>The genome of Rhizophagus clarus HR1 reveals common genetic basis of auxotrophy among arbuscular mycorrhizal fungi.</title>
        <authorList>
            <person name="Kobayashi Y."/>
        </authorList>
    </citation>
    <scope>NUCLEOTIDE SEQUENCE [LARGE SCALE GENOMIC DNA]</scope>
    <source>
        <strain evidence="1 2">HR1</strain>
    </source>
</reference>
<evidence type="ECO:0000313" key="2">
    <source>
        <dbReference type="Proteomes" id="UP000247702"/>
    </source>
</evidence>
<sequence length="67" mass="7195">MEGGLGKEKDIIGSSAQGFGTDLGNHHSRCWTPELGMLPAFLDEPDLGNVTSLLKRTGLENIARLQT</sequence>
<proteinExistence type="predicted"/>
<protein>
    <submittedName>
        <fullName evidence="1">Uncharacterized protein</fullName>
    </submittedName>
</protein>
<gene>
    <name evidence="1" type="ORF">RclHR1_20840004</name>
</gene>
<accession>A0A2Z6QTY1</accession>
<dbReference type="Proteomes" id="UP000247702">
    <property type="component" value="Unassembled WGS sequence"/>
</dbReference>
<name>A0A2Z6QTY1_9GLOM</name>
<keyword evidence="2" id="KW-1185">Reference proteome</keyword>